<dbReference type="InterPro" id="IPR050319">
    <property type="entry name" value="ABC_transp_ATP-bind"/>
</dbReference>
<dbReference type="InterPro" id="IPR027417">
    <property type="entry name" value="P-loop_NTPase"/>
</dbReference>
<dbReference type="CDD" id="cd03257">
    <property type="entry name" value="ABC_NikE_OppD_transporters"/>
    <property type="match status" value="1"/>
</dbReference>
<dbReference type="SUPFAM" id="SSF52540">
    <property type="entry name" value="P-loop containing nucleoside triphosphate hydrolases"/>
    <property type="match status" value="1"/>
</dbReference>
<dbReference type="Proteomes" id="UP000246722">
    <property type="component" value="Unassembled WGS sequence"/>
</dbReference>
<evidence type="ECO:0000256" key="4">
    <source>
        <dbReference type="ARBA" id="ARBA00022840"/>
    </source>
</evidence>
<dbReference type="PROSITE" id="PS50893">
    <property type="entry name" value="ABC_TRANSPORTER_2"/>
    <property type="match status" value="1"/>
</dbReference>
<comment type="caution">
    <text evidence="6">The sequence shown here is derived from an EMBL/GenBank/DDBJ whole genome shotgun (WGS) entry which is preliminary data.</text>
</comment>
<dbReference type="PANTHER" id="PTHR43776">
    <property type="entry name" value="TRANSPORT ATP-BINDING PROTEIN"/>
    <property type="match status" value="1"/>
</dbReference>
<dbReference type="InterPro" id="IPR013563">
    <property type="entry name" value="Oligopep_ABC_C"/>
</dbReference>
<dbReference type="GO" id="GO:0005524">
    <property type="term" value="F:ATP binding"/>
    <property type="evidence" value="ECO:0007669"/>
    <property type="project" value="UniProtKB-KW"/>
</dbReference>
<keyword evidence="2" id="KW-0813">Transport</keyword>
<sequence length="249" mass="26354">MSSLEVRNATIAYGRSVAVTDISVTVPAGTSLGIVGESGSGKTTIAAALVGMVPLITGDILLDGAVLGATRTKAQRRAIQLVQQDPYSSLNPRMTVRQMLRELLLAHAIVPRSQVAARCAQLMAMVSLDPGSLDAFPHQFSGGQRQRIAIARALAVEPSVLVADEPTSALDVSVQATVIELLARLKQELSLTLVFISHDLAVVNAVCDTVAVVKSGALVEVAPREQFFRAPQSPYSRALLEAVPRLPTR</sequence>
<evidence type="ECO:0000259" key="5">
    <source>
        <dbReference type="PROSITE" id="PS50893"/>
    </source>
</evidence>
<dbReference type="PANTHER" id="PTHR43776:SF7">
    <property type="entry name" value="D,D-DIPEPTIDE TRANSPORT ATP-BINDING PROTEIN DDPF-RELATED"/>
    <property type="match status" value="1"/>
</dbReference>
<dbReference type="Pfam" id="PF00005">
    <property type="entry name" value="ABC_tran"/>
    <property type="match status" value="1"/>
</dbReference>
<comment type="similarity">
    <text evidence="1">Belongs to the ABC transporter superfamily.</text>
</comment>
<proteinExistence type="inferred from homology"/>
<evidence type="ECO:0000256" key="1">
    <source>
        <dbReference type="ARBA" id="ARBA00005417"/>
    </source>
</evidence>
<name>A0A318A0S8_9MICO</name>
<gene>
    <name evidence="6" type="ORF">CTB96_00435</name>
</gene>
<keyword evidence="4 6" id="KW-0067">ATP-binding</keyword>
<feature type="domain" description="ABC transporter" evidence="5">
    <location>
        <begin position="4"/>
        <end position="240"/>
    </location>
</feature>
<protein>
    <submittedName>
        <fullName evidence="6">ABC transporter ATP-binding protein</fullName>
    </submittedName>
</protein>
<evidence type="ECO:0000256" key="3">
    <source>
        <dbReference type="ARBA" id="ARBA00022741"/>
    </source>
</evidence>
<dbReference type="PROSITE" id="PS00211">
    <property type="entry name" value="ABC_TRANSPORTER_1"/>
    <property type="match status" value="1"/>
</dbReference>
<dbReference type="EMBL" id="QHLY01000003">
    <property type="protein sequence ID" value="PXA73262.1"/>
    <property type="molecule type" value="Genomic_DNA"/>
</dbReference>
<dbReference type="InterPro" id="IPR003439">
    <property type="entry name" value="ABC_transporter-like_ATP-bd"/>
</dbReference>
<dbReference type="GO" id="GO:0015833">
    <property type="term" value="P:peptide transport"/>
    <property type="evidence" value="ECO:0007669"/>
    <property type="project" value="InterPro"/>
</dbReference>
<dbReference type="InterPro" id="IPR003593">
    <property type="entry name" value="AAA+_ATPase"/>
</dbReference>
<dbReference type="Gene3D" id="3.40.50.300">
    <property type="entry name" value="P-loop containing nucleotide triphosphate hydrolases"/>
    <property type="match status" value="1"/>
</dbReference>
<dbReference type="Pfam" id="PF08352">
    <property type="entry name" value="oligo_HPY"/>
    <property type="match status" value="1"/>
</dbReference>
<keyword evidence="7" id="KW-1185">Reference proteome</keyword>
<dbReference type="AlphaFoldDB" id="A0A318A0S8"/>
<dbReference type="OrthoDB" id="3677453at2"/>
<dbReference type="SMART" id="SM00382">
    <property type="entry name" value="AAA"/>
    <property type="match status" value="1"/>
</dbReference>
<evidence type="ECO:0000313" key="7">
    <source>
        <dbReference type="Proteomes" id="UP000246722"/>
    </source>
</evidence>
<dbReference type="InterPro" id="IPR017871">
    <property type="entry name" value="ABC_transporter-like_CS"/>
</dbReference>
<reference evidence="6 7" key="1">
    <citation type="submission" date="2018-05" db="EMBL/GenBank/DDBJ databases">
        <title>Genetic diversity of glacier-inhabiting Cryobacterium bacteria in China and description of Cryobacterium mengkeensis sp. nov. and Arthrobacter glacialis sp. nov.</title>
        <authorList>
            <person name="Liu Q."/>
            <person name="Xin Y.-H."/>
        </authorList>
    </citation>
    <scope>NUCLEOTIDE SEQUENCE [LARGE SCALE GENOMIC DNA]</scope>
    <source>
        <strain evidence="6 7">SK-1</strain>
    </source>
</reference>
<dbReference type="GO" id="GO:0016887">
    <property type="term" value="F:ATP hydrolysis activity"/>
    <property type="evidence" value="ECO:0007669"/>
    <property type="project" value="InterPro"/>
</dbReference>
<organism evidence="6 7">
    <name type="scientific">Cryobacterium arcticum</name>
    <dbReference type="NCBI Taxonomy" id="670052"/>
    <lineage>
        <taxon>Bacteria</taxon>
        <taxon>Bacillati</taxon>
        <taxon>Actinomycetota</taxon>
        <taxon>Actinomycetes</taxon>
        <taxon>Micrococcales</taxon>
        <taxon>Microbacteriaceae</taxon>
        <taxon>Cryobacterium</taxon>
    </lineage>
</organism>
<evidence type="ECO:0000256" key="2">
    <source>
        <dbReference type="ARBA" id="ARBA00022448"/>
    </source>
</evidence>
<dbReference type="GO" id="GO:0055085">
    <property type="term" value="P:transmembrane transport"/>
    <property type="evidence" value="ECO:0007669"/>
    <property type="project" value="UniProtKB-ARBA"/>
</dbReference>
<evidence type="ECO:0000313" key="6">
    <source>
        <dbReference type="EMBL" id="PXA73262.1"/>
    </source>
</evidence>
<accession>A0A318A0S8</accession>
<dbReference type="RefSeq" id="WP_110124938.1">
    <property type="nucleotide sequence ID" value="NZ_QHLY01000003.1"/>
</dbReference>
<keyword evidence="3" id="KW-0547">Nucleotide-binding</keyword>